<reference evidence="1 2" key="1">
    <citation type="submission" date="2018-09" db="EMBL/GenBank/DDBJ databases">
        <authorList>
            <person name="Livingstone P.G."/>
            <person name="Whitworth D.E."/>
        </authorList>
    </citation>
    <scope>NUCLEOTIDE SEQUENCE [LARGE SCALE GENOMIC DNA]</scope>
    <source>
        <strain evidence="1 2">CA031B</strain>
    </source>
</reference>
<name>A0ABX9Q7L6_9BACT</name>
<keyword evidence="2" id="KW-1185">Reference proteome</keyword>
<gene>
    <name evidence="1" type="ORF">D7Y13_38225</name>
</gene>
<sequence>MDIVAVLDCATTQPLEFLVADRFPPPPREEDLLKLEPGYWFGAEVDFPLFDELLNGKRGPDCVDITLTFHPEPPTPAVTTRVRAVR</sequence>
<dbReference type="EMBL" id="RAWI01000539">
    <property type="protein sequence ID" value="RKH91899.1"/>
    <property type="molecule type" value="Genomic_DNA"/>
</dbReference>
<organism evidence="1 2">
    <name type="scientific">Corallococcus praedator</name>
    <dbReference type="NCBI Taxonomy" id="2316724"/>
    <lineage>
        <taxon>Bacteria</taxon>
        <taxon>Pseudomonadati</taxon>
        <taxon>Myxococcota</taxon>
        <taxon>Myxococcia</taxon>
        <taxon>Myxococcales</taxon>
        <taxon>Cystobacterineae</taxon>
        <taxon>Myxococcaceae</taxon>
        <taxon>Corallococcus</taxon>
    </lineage>
</organism>
<comment type="caution">
    <text evidence="1">The sequence shown here is derived from an EMBL/GenBank/DDBJ whole genome shotgun (WGS) entry which is preliminary data.</text>
</comment>
<proteinExistence type="predicted"/>
<feature type="non-terminal residue" evidence="1">
    <location>
        <position position="86"/>
    </location>
</feature>
<evidence type="ECO:0000313" key="2">
    <source>
        <dbReference type="Proteomes" id="UP000278907"/>
    </source>
</evidence>
<dbReference type="RefSeq" id="WP_147452595.1">
    <property type="nucleotide sequence ID" value="NZ_RAWI01000539.1"/>
</dbReference>
<accession>A0ABX9Q7L6</accession>
<evidence type="ECO:0000313" key="1">
    <source>
        <dbReference type="EMBL" id="RKH91899.1"/>
    </source>
</evidence>
<dbReference type="Proteomes" id="UP000278907">
    <property type="component" value="Unassembled WGS sequence"/>
</dbReference>
<protein>
    <submittedName>
        <fullName evidence="1">Uncharacterized protein</fullName>
    </submittedName>
</protein>